<gene>
    <name evidence="3" type="ORF">Glove_30g40</name>
</gene>
<dbReference type="GO" id="GO:0008270">
    <property type="term" value="F:zinc ion binding"/>
    <property type="evidence" value="ECO:0007669"/>
    <property type="project" value="InterPro"/>
</dbReference>
<feature type="region of interest" description="Disordered" evidence="1">
    <location>
        <begin position="179"/>
        <end position="198"/>
    </location>
</feature>
<keyword evidence="2" id="KW-0812">Transmembrane</keyword>
<name>A0A397JRL2_9GLOM</name>
<dbReference type="AlphaFoldDB" id="A0A397JRL2"/>
<sequence length="224" mass="25854">MRKVKHIRSACNSCRKKKKRCVPQNNTCLLCQGKNCEYTIQKKRGRSRRDNNDLSYLTMSLLTMGPMNFLMTMSLLTTEVSIFTDSMEMKPILIHLKSTQETAISINSTKLKSSTLNPNDPSDKYLWSKNLNTSSDSHKNHTNCNNYFFKKPLWQHLIDFNLLIISFDQKKIKIGRDNQNELSNNNESSNNDELSFNHGNETDTLEMSVCNLMNGSYITNVYVM</sequence>
<organism evidence="3 4">
    <name type="scientific">Diversispora epigaea</name>
    <dbReference type="NCBI Taxonomy" id="1348612"/>
    <lineage>
        <taxon>Eukaryota</taxon>
        <taxon>Fungi</taxon>
        <taxon>Fungi incertae sedis</taxon>
        <taxon>Mucoromycota</taxon>
        <taxon>Glomeromycotina</taxon>
        <taxon>Glomeromycetes</taxon>
        <taxon>Diversisporales</taxon>
        <taxon>Diversisporaceae</taxon>
        <taxon>Diversispora</taxon>
    </lineage>
</organism>
<dbReference type="InterPro" id="IPR001138">
    <property type="entry name" value="Zn2Cys6_DnaBD"/>
</dbReference>
<accession>A0A397JRL2</accession>
<dbReference type="SUPFAM" id="SSF57701">
    <property type="entry name" value="Zn2/Cys6 DNA-binding domain"/>
    <property type="match status" value="1"/>
</dbReference>
<dbReference type="Gene3D" id="4.10.240.10">
    <property type="entry name" value="Zn(2)-C6 fungal-type DNA-binding domain"/>
    <property type="match status" value="1"/>
</dbReference>
<dbReference type="GO" id="GO:0000981">
    <property type="term" value="F:DNA-binding transcription factor activity, RNA polymerase II-specific"/>
    <property type="evidence" value="ECO:0007669"/>
    <property type="project" value="InterPro"/>
</dbReference>
<evidence type="ECO:0000313" key="3">
    <source>
        <dbReference type="EMBL" id="RHZ87824.1"/>
    </source>
</evidence>
<dbReference type="InterPro" id="IPR036864">
    <property type="entry name" value="Zn2-C6_fun-type_DNA-bd_sf"/>
</dbReference>
<feature type="compositionally biased region" description="Low complexity" evidence="1">
    <location>
        <begin position="180"/>
        <end position="197"/>
    </location>
</feature>
<dbReference type="Proteomes" id="UP000266861">
    <property type="component" value="Unassembled WGS sequence"/>
</dbReference>
<keyword evidence="4" id="KW-1185">Reference proteome</keyword>
<comment type="caution">
    <text evidence="3">The sequence shown here is derived from an EMBL/GenBank/DDBJ whole genome shotgun (WGS) entry which is preliminary data.</text>
</comment>
<protein>
    <recommendedName>
        <fullName evidence="5">Zn(2)-C6 fungal-type domain-containing protein</fullName>
    </recommendedName>
</protein>
<keyword evidence="2" id="KW-0472">Membrane</keyword>
<evidence type="ECO:0000313" key="4">
    <source>
        <dbReference type="Proteomes" id="UP000266861"/>
    </source>
</evidence>
<evidence type="ECO:0000256" key="2">
    <source>
        <dbReference type="SAM" id="Phobius"/>
    </source>
</evidence>
<feature type="transmembrane region" description="Helical" evidence="2">
    <location>
        <begin position="54"/>
        <end position="76"/>
    </location>
</feature>
<keyword evidence="2" id="KW-1133">Transmembrane helix</keyword>
<dbReference type="CDD" id="cd00067">
    <property type="entry name" value="GAL4"/>
    <property type="match status" value="1"/>
</dbReference>
<reference evidence="3 4" key="1">
    <citation type="submission" date="2018-08" db="EMBL/GenBank/DDBJ databases">
        <title>Genome and evolution of the arbuscular mycorrhizal fungus Diversispora epigaea (formerly Glomus versiforme) and its bacterial endosymbionts.</title>
        <authorList>
            <person name="Sun X."/>
            <person name="Fei Z."/>
            <person name="Harrison M."/>
        </authorList>
    </citation>
    <scope>NUCLEOTIDE SEQUENCE [LARGE SCALE GENOMIC DNA]</scope>
    <source>
        <strain evidence="3 4">IT104</strain>
    </source>
</reference>
<dbReference type="EMBL" id="PQFF01000028">
    <property type="protein sequence ID" value="RHZ87824.1"/>
    <property type="molecule type" value="Genomic_DNA"/>
</dbReference>
<evidence type="ECO:0008006" key="5">
    <source>
        <dbReference type="Google" id="ProtNLM"/>
    </source>
</evidence>
<proteinExistence type="predicted"/>
<evidence type="ECO:0000256" key="1">
    <source>
        <dbReference type="SAM" id="MobiDB-lite"/>
    </source>
</evidence>